<comment type="caution">
    <text evidence="1">The sequence shown here is derived from an EMBL/GenBank/DDBJ whole genome shotgun (WGS) entry which is preliminary data.</text>
</comment>
<dbReference type="InParanoid" id="A0A2V0NSU5"/>
<evidence type="ECO:0000313" key="1">
    <source>
        <dbReference type="EMBL" id="GBF90748.1"/>
    </source>
</evidence>
<keyword evidence="2" id="KW-1185">Reference proteome</keyword>
<dbReference type="AlphaFoldDB" id="A0A2V0NSU5"/>
<accession>A0A2V0NSU5</accession>
<gene>
    <name evidence="1" type="ORF">Rsub_03049</name>
</gene>
<protein>
    <submittedName>
        <fullName evidence="1">Uncharacterized protein</fullName>
    </submittedName>
</protein>
<proteinExistence type="predicted"/>
<sequence length="201" mass="20651">MTISPSARPAPSAGLARGYKPVRIVASRPNRAARSWKAVVRASGQRSSPANAVADAPSSRGDLRGRMLAASVFALCRDVCATVGLATMLAGYAQSCGVFDDSLYDRVVLGATDASLVWAVWRGATLNARVLQCGAGGLTGQSRGADAEAAAALAALAWGASGPWLAAAVDAQVQALSISLLRKDATIMRLRRALDEGGRAD</sequence>
<evidence type="ECO:0000313" key="2">
    <source>
        <dbReference type="Proteomes" id="UP000247498"/>
    </source>
</evidence>
<name>A0A2V0NSU5_9CHLO</name>
<dbReference type="OrthoDB" id="10608227at2759"/>
<dbReference type="Proteomes" id="UP000247498">
    <property type="component" value="Unassembled WGS sequence"/>
</dbReference>
<organism evidence="1 2">
    <name type="scientific">Raphidocelis subcapitata</name>
    <dbReference type="NCBI Taxonomy" id="307507"/>
    <lineage>
        <taxon>Eukaryota</taxon>
        <taxon>Viridiplantae</taxon>
        <taxon>Chlorophyta</taxon>
        <taxon>core chlorophytes</taxon>
        <taxon>Chlorophyceae</taxon>
        <taxon>CS clade</taxon>
        <taxon>Sphaeropleales</taxon>
        <taxon>Selenastraceae</taxon>
        <taxon>Raphidocelis</taxon>
    </lineage>
</organism>
<reference evidence="1 2" key="1">
    <citation type="journal article" date="2018" name="Sci. Rep.">
        <title>Raphidocelis subcapitata (=Pseudokirchneriella subcapitata) provides an insight into genome evolution and environmental adaptations in the Sphaeropleales.</title>
        <authorList>
            <person name="Suzuki S."/>
            <person name="Yamaguchi H."/>
            <person name="Nakajima N."/>
            <person name="Kawachi M."/>
        </authorList>
    </citation>
    <scope>NUCLEOTIDE SEQUENCE [LARGE SCALE GENOMIC DNA]</scope>
    <source>
        <strain evidence="1 2">NIES-35</strain>
    </source>
</reference>
<dbReference type="EMBL" id="BDRX01000019">
    <property type="protein sequence ID" value="GBF90748.1"/>
    <property type="molecule type" value="Genomic_DNA"/>
</dbReference>